<gene>
    <name evidence="1" type="ORF">Air01nite_17820</name>
</gene>
<proteinExistence type="predicted"/>
<accession>A0ABQ4BYV2</accession>
<dbReference type="Proteomes" id="UP000624325">
    <property type="component" value="Unassembled WGS sequence"/>
</dbReference>
<evidence type="ECO:0008006" key="3">
    <source>
        <dbReference type="Google" id="ProtNLM"/>
    </source>
</evidence>
<dbReference type="EMBL" id="BONC01000009">
    <property type="protein sequence ID" value="GIF55687.1"/>
    <property type="molecule type" value="Genomic_DNA"/>
</dbReference>
<evidence type="ECO:0000313" key="1">
    <source>
        <dbReference type="EMBL" id="GIF55687.1"/>
    </source>
</evidence>
<comment type="caution">
    <text evidence="1">The sequence shown here is derived from an EMBL/GenBank/DDBJ whole genome shotgun (WGS) entry which is preliminary data.</text>
</comment>
<organism evidence="1 2">
    <name type="scientific">Asanoa iriomotensis</name>
    <dbReference type="NCBI Taxonomy" id="234613"/>
    <lineage>
        <taxon>Bacteria</taxon>
        <taxon>Bacillati</taxon>
        <taxon>Actinomycetota</taxon>
        <taxon>Actinomycetes</taxon>
        <taxon>Micromonosporales</taxon>
        <taxon>Micromonosporaceae</taxon>
        <taxon>Asanoa</taxon>
    </lineage>
</organism>
<sequence length="173" mass="18321">MDGLLTGDERRVVGAAQHLGLILSSDWPVVAAHLLAQGADGQAVSELAGLPRATSPWCIDQLVPEVLVELGVREMPTQQASDLVARLVGPVAATRPPADEFAAIRFLARLAPALDYPGGAIGDAYVAAEWLDCECHADSPERDAAIALEKALRTPDPLDIDPGLLRALTAQWF</sequence>
<name>A0ABQ4BYV2_9ACTN</name>
<keyword evidence="2" id="KW-1185">Reference proteome</keyword>
<evidence type="ECO:0000313" key="2">
    <source>
        <dbReference type="Proteomes" id="UP000624325"/>
    </source>
</evidence>
<protein>
    <recommendedName>
        <fullName evidence="3">DUF222 domain-containing protein</fullName>
    </recommendedName>
</protein>
<reference evidence="1 2" key="1">
    <citation type="submission" date="2021-01" db="EMBL/GenBank/DDBJ databases">
        <title>Whole genome shotgun sequence of Asanoa iriomotensis NBRC 100142.</title>
        <authorList>
            <person name="Komaki H."/>
            <person name="Tamura T."/>
        </authorList>
    </citation>
    <scope>NUCLEOTIDE SEQUENCE [LARGE SCALE GENOMIC DNA]</scope>
    <source>
        <strain evidence="1 2">NBRC 100142</strain>
    </source>
</reference>